<proteinExistence type="predicted"/>
<evidence type="ECO:0000313" key="3">
    <source>
        <dbReference type="Proteomes" id="UP000005143"/>
    </source>
</evidence>
<evidence type="ECO:0000313" key="2">
    <source>
        <dbReference type="EMBL" id="EHN11212.1"/>
    </source>
</evidence>
<feature type="transmembrane region" description="Helical" evidence="1">
    <location>
        <begin position="145"/>
        <end position="166"/>
    </location>
</feature>
<feature type="transmembrane region" description="Helical" evidence="1">
    <location>
        <begin position="256"/>
        <end position="276"/>
    </location>
</feature>
<dbReference type="Proteomes" id="UP000005143">
    <property type="component" value="Unassembled WGS sequence"/>
</dbReference>
<feature type="transmembrane region" description="Helical" evidence="1">
    <location>
        <begin position="186"/>
        <end position="206"/>
    </location>
</feature>
<feature type="transmembrane region" description="Helical" evidence="1">
    <location>
        <begin position="310"/>
        <end position="327"/>
    </location>
</feature>
<reference evidence="2 3" key="1">
    <citation type="journal article" date="2013" name="Biodegradation">
        <title>Quantitative proteomic analysis of ibuprofen-degrading Patulibacter sp. strain I11.</title>
        <authorList>
            <person name="Almeida B."/>
            <person name="Kjeldal H."/>
            <person name="Lolas I."/>
            <person name="Knudsen A.D."/>
            <person name="Carvalho G."/>
            <person name="Nielsen K.L."/>
            <person name="Barreto Crespo M.T."/>
            <person name="Stensballe A."/>
            <person name="Nielsen J.L."/>
        </authorList>
    </citation>
    <scope>NUCLEOTIDE SEQUENCE [LARGE SCALE GENOMIC DNA]</scope>
    <source>
        <strain evidence="2 3">I11</strain>
    </source>
</reference>
<keyword evidence="1" id="KW-0812">Transmembrane</keyword>
<keyword evidence="1" id="KW-0472">Membrane</keyword>
<feature type="transmembrane region" description="Helical" evidence="1">
    <location>
        <begin position="334"/>
        <end position="355"/>
    </location>
</feature>
<name>H0E545_9ACTN</name>
<sequence>MTSLLAQAATKPVGGAPLEQIAIVGVATTVITLLTLWAIVAYRAGGARPLRFVEGIAERVLGIPGWSAVPAIAGIAFIALALFGVTWDVALHIDQGRDEGPLGTAAHYPILIGLLGLFQAALLAIGMAPAKKARASRASLRIRGLWPVPVSAALMLVAASLAFLGFPLDDVWHRIFGQDVTLWGPTHVQMIGCAILGVVAAVLLLVEGARAAGRDLLHPRGVTMRPIPVLLGAICLFAWAVLLGEFDWGVPQYRMVWHPLILAFAAAQGLVLARLWGGRGGALAAVAIYIPVMGVLSLLVGGPLGQSMPSMPLFIVEALAIELLAVRGDWRRPMLFGAVSGAVVGTVGFAAEYGWSQVAMPLPWTTHLLPEGVPTAVVAGIAGGVLSTVMVQALLGSAPAPVAGGGLAAALRRPRVAASLAGIAVVVLAVNALSVSTPSDVTATITVSDVRDTEGPGYGGVQRTGNLSVRFDPPSIARDAHWVQAMAWQGKGSYVDRLTRQPDGSWTTSERAPLAGNWKTMIRVHEGRTMLAVPVYMPADPAVGFAGRPVEPTVTRPMIFDQKILQIERKDDVPGWIWTPAILLVLSIVALLIVATGVVSARLGRVGRATAASPASGAGLLAEVATAVLDRAGRLRHHPPASGGHV</sequence>
<keyword evidence="3" id="KW-1185">Reference proteome</keyword>
<accession>H0E545</accession>
<feature type="transmembrane region" description="Helical" evidence="1">
    <location>
        <begin position="63"/>
        <end position="85"/>
    </location>
</feature>
<gene>
    <name evidence="2" type="ORF">PAI11_19320</name>
</gene>
<dbReference type="OrthoDB" id="3328774at2"/>
<dbReference type="RefSeq" id="WP_007573944.1">
    <property type="nucleotide sequence ID" value="NZ_AGUD01000135.1"/>
</dbReference>
<feature type="transmembrane region" description="Helical" evidence="1">
    <location>
        <begin position="20"/>
        <end position="42"/>
    </location>
</feature>
<feature type="transmembrane region" description="Helical" evidence="1">
    <location>
        <begin position="375"/>
        <end position="395"/>
    </location>
</feature>
<dbReference type="AlphaFoldDB" id="H0E545"/>
<organism evidence="2 3">
    <name type="scientific">Patulibacter medicamentivorans</name>
    <dbReference type="NCBI Taxonomy" id="1097667"/>
    <lineage>
        <taxon>Bacteria</taxon>
        <taxon>Bacillati</taxon>
        <taxon>Actinomycetota</taxon>
        <taxon>Thermoleophilia</taxon>
        <taxon>Solirubrobacterales</taxon>
        <taxon>Patulibacteraceae</taxon>
        <taxon>Patulibacter</taxon>
    </lineage>
</organism>
<dbReference type="EMBL" id="AGUD01000135">
    <property type="protein sequence ID" value="EHN11212.1"/>
    <property type="molecule type" value="Genomic_DNA"/>
</dbReference>
<feature type="transmembrane region" description="Helical" evidence="1">
    <location>
        <begin position="576"/>
        <end position="599"/>
    </location>
</feature>
<feature type="transmembrane region" description="Helical" evidence="1">
    <location>
        <begin position="105"/>
        <end position="125"/>
    </location>
</feature>
<evidence type="ECO:0000256" key="1">
    <source>
        <dbReference type="SAM" id="Phobius"/>
    </source>
</evidence>
<keyword evidence="1" id="KW-1133">Transmembrane helix</keyword>
<dbReference type="PATRIC" id="fig|1097667.3.peg.1915"/>
<feature type="transmembrane region" description="Helical" evidence="1">
    <location>
        <begin position="283"/>
        <end position="304"/>
    </location>
</feature>
<feature type="transmembrane region" description="Helical" evidence="1">
    <location>
        <begin position="227"/>
        <end position="244"/>
    </location>
</feature>
<comment type="caution">
    <text evidence="2">The sequence shown here is derived from an EMBL/GenBank/DDBJ whole genome shotgun (WGS) entry which is preliminary data.</text>
</comment>
<protein>
    <submittedName>
        <fullName evidence="2">Uncharacterized protein</fullName>
    </submittedName>
</protein>
<feature type="transmembrane region" description="Helical" evidence="1">
    <location>
        <begin position="416"/>
        <end position="435"/>
    </location>
</feature>